<dbReference type="Proteomes" id="UP001198151">
    <property type="component" value="Unassembled WGS sequence"/>
</dbReference>
<proteinExistence type="predicted"/>
<reference evidence="1 2" key="1">
    <citation type="submission" date="2021-10" db="EMBL/GenBank/DDBJ databases">
        <title>Anaerobic single-cell dispensing facilitates the cultivation of human gut bacteria.</title>
        <authorList>
            <person name="Afrizal A."/>
        </authorList>
    </citation>
    <scope>NUCLEOTIDE SEQUENCE [LARGE SCALE GENOMIC DNA]</scope>
    <source>
        <strain evidence="1 2">CLA-AA-H200</strain>
    </source>
</reference>
<name>A0ABS8G155_9FIRM</name>
<protein>
    <recommendedName>
        <fullName evidence="3">YopX protein domain-containing protein</fullName>
    </recommendedName>
</protein>
<dbReference type="EMBL" id="JAJEQX010000042">
    <property type="protein sequence ID" value="MCC2255983.1"/>
    <property type="molecule type" value="Genomic_DNA"/>
</dbReference>
<evidence type="ECO:0000313" key="1">
    <source>
        <dbReference type="EMBL" id="MCC2255983.1"/>
    </source>
</evidence>
<gene>
    <name evidence="1" type="ORF">LKD70_16445</name>
</gene>
<organism evidence="1 2">
    <name type="scientific">Ruminococcus turbiniformis</name>
    <dbReference type="NCBI Taxonomy" id="2881258"/>
    <lineage>
        <taxon>Bacteria</taxon>
        <taxon>Bacillati</taxon>
        <taxon>Bacillota</taxon>
        <taxon>Clostridia</taxon>
        <taxon>Eubacteriales</taxon>
        <taxon>Oscillospiraceae</taxon>
        <taxon>Ruminococcus</taxon>
    </lineage>
</organism>
<evidence type="ECO:0008006" key="3">
    <source>
        <dbReference type="Google" id="ProtNLM"/>
    </source>
</evidence>
<keyword evidence="2" id="KW-1185">Reference proteome</keyword>
<dbReference type="RefSeq" id="WP_227708964.1">
    <property type="nucleotide sequence ID" value="NZ_JAJEQX010000042.1"/>
</dbReference>
<evidence type="ECO:0000313" key="2">
    <source>
        <dbReference type="Proteomes" id="UP001198151"/>
    </source>
</evidence>
<dbReference type="SUPFAM" id="SSF159006">
    <property type="entry name" value="YopX-like"/>
    <property type="match status" value="1"/>
</dbReference>
<comment type="caution">
    <text evidence="1">The sequence shown here is derived from an EMBL/GenBank/DDBJ whole genome shotgun (WGS) entry which is preliminary data.</text>
</comment>
<sequence length="73" mass="8780">MREILFRAKRKNWRELPKEEWWVEGNLVTSERQEGLAYIGYIFDVHNGMIEDFDIVEVDPETLCEFTGKTDER</sequence>
<accession>A0ABS8G155</accession>